<dbReference type="RefSeq" id="XP_026192124.1">
    <property type="nucleotide sequence ID" value="XM_026336339.1"/>
</dbReference>
<dbReference type="Proteomes" id="UP000515125">
    <property type="component" value="Unplaced"/>
</dbReference>
<organism evidence="3 4">
    <name type="scientific">Cyclospora cayetanensis</name>
    <dbReference type="NCBI Taxonomy" id="88456"/>
    <lineage>
        <taxon>Eukaryota</taxon>
        <taxon>Sar</taxon>
        <taxon>Alveolata</taxon>
        <taxon>Apicomplexa</taxon>
        <taxon>Conoidasida</taxon>
        <taxon>Coccidia</taxon>
        <taxon>Eucoccidiorida</taxon>
        <taxon>Eimeriorina</taxon>
        <taxon>Eimeriidae</taxon>
        <taxon>Cyclospora</taxon>
    </lineage>
</organism>
<evidence type="ECO:0000256" key="1">
    <source>
        <dbReference type="SAM" id="Coils"/>
    </source>
</evidence>
<accession>A0A6P6RX85</accession>
<dbReference type="AlphaFoldDB" id="A0A6P6RX85"/>
<evidence type="ECO:0000256" key="2">
    <source>
        <dbReference type="SAM" id="MobiDB-lite"/>
    </source>
</evidence>
<protein>
    <submittedName>
        <fullName evidence="4">Uncharacterized protein LOC113147078</fullName>
    </submittedName>
</protein>
<evidence type="ECO:0000313" key="3">
    <source>
        <dbReference type="Proteomes" id="UP000515125"/>
    </source>
</evidence>
<feature type="coiled-coil region" evidence="1">
    <location>
        <begin position="121"/>
        <end position="248"/>
    </location>
</feature>
<keyword evidence="1" id="KW-0175">Coiled coil</keyword>
<dbReference type="GeneID" id="113147078"/>
<sequence length="393" mass="44375">MDQQLSFMLALASELIYADWGAGRPLRQHGGWIEELPLEEGSTPSGSSTPLSEPSQEELAVSVSASASLKASAHAAPERKFVREMAHQAPIHDKEGVAASKVYAWCRLETMLAPQRESRALESARTLIEQQKERIESLTETVMRLQHTKGDSQVRLQKDLQVYIHENQRLRLQLDSMKAEIAALEQVRHREEKEVQEVVEALAAAEKGIADRDSLIKRLQREDKTAENEKLKEDQQRLLTRLSKLQKLTGTAGDESYEGRSPEDLAEQLVKVQREVELHRGTTRQLGHTTEELRISKMCLVQAEANLLEGQKLIEEQRAEIQRLYKIVEALNREKALTPPVVLTLPKHLRGVGIEQLEALSTKMGQILQALDRERKSKGLDVQLRVNIVGIRL</sequence>
<dbReference type="OrthoDB" id="347457at2759"/>
<feature type="compositionally biased region" description="Low complexity" evidence="2">
    <location>
        <begin position="39"/>
        <end position="60"/>
    </location>
</feature>
<gene>
    <name evidence="4" type="primary">LOC113147078</name>
</gene>
<feature type="coiled-coil region" evidence="1">
    <location>
        <begin position="300"/>
        <end position="334"/>
    </location>
</feature>
<proteinExistence type="predicted"/>
<keyword evidence="3" id="KW-1185">Reference proteome</keyword>
<feature type="region of interest" description="Disordered" evidence="2">
    <location>
        <begin position="37"/>
        <end position="60"/>
    </location>
</feature>
<name>A0A6P6RX85_9EIME</name>
<reference evidence="4" key="1">
    <citation type="submission" date="2025-08" db="UniProtKB">
        <authorList>
            <consortium name="RefSeq"/>
        </authorList>
    </citation>
    <scope>IDENTIFICATION</scope>
</reference>
<evidence type="ECO:0000313" key="4">
    <source>
        <dbReference type="RefSeq" id="XP_026192124.1"/>
    </source>
</evidence>